<dbReference type="GO" id="GO:0047661">
    <property type="term" value="F:amino-acid racemase activity"/>
    <property type="evidence" value="ECO:0007669"/>
    <property type="project" value="InterPro"/>
</dbReference>
<dbReference type="RefSeq" id="WP_050673956.1">
    <property type="nucleotide sequence ID" value="NZ_BSKQ01000001.1"/>
</dbReference>
<accession>A0A0H5DIY8</accession>
<dbReference type="Pfam" id="PF01177">
    <property type="entry name" value="Asp_Glu_race"/>
    <property type="match status" value="1"/>
</dbReference>
<dbReference type="STRING" id="481446.NIT7645_03457"/>
<name>A0A0H5DIY8_9RHOB</name>
<dbReference type="Gene3D" id="3.40.50.1860">
    <property type="match status" value="2"/>
</dbReference>
<reference evidence="2" key="1">
    <citation type="submission" date="2015-05" db="EMBL/GenBank/DDBJ databases">
        <authorList>
            <person name="Rodrigo-Torres Lidia"/>
            <person name="Arahal R.David."/>
        </authorList>
    </citation>
    <scope>NUCLEOTIDE SEQUENCE [LARGE SCALE GENOMIC DNA]</scope>
    <source>
        <strain evidence="2">CECT 7321</strain>
    </source>
</reference>
<dbReference type="InterPro" id="IPR015942">
    <property type="entry name" value="Asp/Glu/hydantoin_racemase"/>
</dbReference>
<evidence type="ECO:0000313" key="2">
    <source>
        <dbReference type="Proteomes" id="UP000043764"/>
    </source>
</evidence>
<dbReference type="NCBIfam" id="NF005679">
    <property type="entry name" value="PRK07475.1"/>
    <property type="match status" value="1"/>
</dbReference>
<keyword evidence="2" id="KW-1185">Reference proteome</keyword>
<dbReference type="Proteomes" id="UP000043764">
    <property type="component" value="Unassembled WGS sequence"/>
</dbReference>
<sequence length="237" mass="25384">MSENVIGVLCLDTHFAKPPGHIRCVNSQPFKIMKHLVRGATIAELLERPSLEFFAPFIEGAKALEQAGCAAITGSCGFMALYQKELAEAVSIPVFSSSLIQIPLMHQMAGGKGRVGVITARQSALTDAHFEAVGAGHVPVAVAGMQDQPEFSSVILKDEKTDIDADLLAEELCAVGRDLVARYPDVTSIVLECTDLPPYAHRLQQAIGLPVADLTTLSAMVHGIVSRQAYTGQLQYD</sequence>
<evidence type="ECO:0000313" key="1">
    <source>
        <dbReference type="EMBL" id="CRL12145.1"/>
    </source>
</evidence>
<dbReference type="GeneID" id="78399048"/>
<dbReference type="EMBL" id="CVRL01000037">
    <property type="protein sequence ID" value="CRL12145.1"/>
    <property type="molecule type" value="Genomic_DNA"/>
</dbReference>
<dbReference type="InterPro" id="IPR001920">
    <property type="entry name" value="Asp/Glu_race"/>
</dbReference>
<gene>
    <name evidence="1" type="ORF">NIT7321_03017</name>
</gene>
<protein>
    <submittedName>
        <fullName evidence="1">Asp/Glu/Hydantoin racemase</fullName>
    </submittedName>
</protein>
<proteinExistence type="predicted"/>
<dbReference type="AlphaFoldDB" id="A0A0H5DIY8"/>
<organism evidence="1 2">
    <name type="scientific">Phaeobacter italicus</name>
    <dbReference type="NCBI Taxonomy" id="481446"/>
    <lineage>
        <taxon>Bacteria</taxon>
        <taxon>Pseudomonadati</taxon>
        <taxon>Pseudomonadota</taxon>
        <taxon>Alphaproteobacteria</taxon>
        <taxon>Rhodobacterales</taxon>
        <taxon>Roseobacteraceae</taxon>
        <taxon>Phaeobacter</taxon>
    </lineage>
</organism>